<dbReference type="EMBL" id="JAVFCB010000003">
    <property type="protein sequence ID" value="MDQ4213670.1"/>
    <property type="molecule type" value="Genomic_DNA"/>
</dbReference>
<keyword evidence="5" id="KW-1185">Reference proteome</keyword>
<dbReference type="SUPFAM" id="SSF51735">
    <property type="entry name" value="NAD(P)-binding Rossmann-fold domains"/>
    <property type="match status" value="1"/>
</dbReference>
<evidence type="ECO:0000256" key="1">
    <source>
        <dbReference type="ARBA" id="ARBA00006484"/>
    </source>
</evidence>
<dbReference type="Proteomes" id="UP001230289">
    <property type="component" value="Unassembled WGS sequence"/>
</dbReference>
<dbReference type="PANTHER" id="PTHR43391">
    <property type="entry name" value="RETINOL DEHYDROGENASE-RELATED"/>
    <property type="match status" value="1"/>
</dbReference>
<dbReference type="CDD" id="cd05233">
    <property type="entry name" value="SDR_c"/>
    <property type="match status" value="1"/>
</dbReference>
<dbReference type="Gene3D" id="3.40.50.720">
    <property type="entry name" value="NAD(P)-binding Rossmann-like Domain"/>
    <property type="match status" value="1"/>
</dbReference>
<proteinExistence type="inferred from homology"/>
<evidence type="ECO:0000256" key="2">
    <source>
        <dbReference type="ARBA" id="ARBA00023002"/>
    </source>
</evidence>
<comment type="similarity">
    <text evidence="1 3">Belongs to the short-chain dehydrogenases/reductases (SDR) family.</text>
</comment>
<dbReference type="InterPro" id="IPR036291">
    <property type="entry name" value="NAD(P)-bd_dom_sf"/>
</dbReference>
<dbReference type="PANTHER" id="PTHR43391:SF82">
    <property type="entry name" value="OXIDOREDUCTASE SADH-RELATED"/>
    <property type="match status" value="1"/>
</dbReference>
<dbReference type="PRINTS" id="PR00080">
    <property type="entry name" value="SDRFAMILY"/>
</dbReference>
<dbReference type="PRINTS" id="PR00081">
    <property type="entry name" value="GDHRDH"/>
</dbReference>
<accession>A0ABU0XEY0</accession>
<reference evidence="4 5" key="1">
    <citation type="submission" date="2023-08" db="EMBL/GenBank/DDBJ databases">
        <title>Microbacterium sp. nov., isolated from a waste landfill.</title>
        <authorList>
            <person name="Wen W."/>
        </authorList>
    </citation>
    <scope>NUCLEOTIDE SEQUENCE [LARGE SCALE GENOMIC DNA]</scope>
    <source>
        <strain evidence="4 5">ASV81</strain>
    </source>
</reference>
<organism evidence="4 5">
    <name type="scientific">Microbacterium capsulatum</name>
    <dbReference type="NCBI Taxonomy" id="3041921"/>
    <lineage>
        <taxon>Bacteria</taxon>
        <taxon>Bacillati</taxon>
        <taxon>Actinomycetota</taxon>
        <taxon>Actinomycetes</taxon>
        <taxon>Micrococcales</taxon>
        <taxon>Microbacteriaceae</taxon>
        <taxon>Microbacterium</taxon>
    </lineage>
</organism>
<gene>
    <name evidence="4" type="ORF">RBR11_07040</name>
</gene>
<dbReference type="Pfam" id="PF00106">
    <property type="entry name" value="adh_short"/>
    <property type="match status" value="1"/>
</dbReference>
<name>A0ABU0XEY0_9MICO</name>
<keyword evidence="2" id="KW-0560">Oxidoreductase</keyword>
<sequence length="285" mass="29483">MSAATTGTRPEDVFAGGLAVITGAGGGIGEGLARHAGGLGMKVVIADVDASNADRVARSLMEEGTQAWAVPTDVRDPDQVEALAEAAFAHGPVTLLVNNAGVEQLGLLWDTPLENWRRILDINVSGVFHGIRAFVPRMIASGGAAAIWNVASVAAVKTISGQAPYIASKHAVLGMTEALKVDLERVGAPIRVSAVLPAAVRTGIFDATGMVDTGDVASAEQERETMRRLLATGLTPAEAAAETFAQAAAGAFYLLPQPETGAGIMRERGEQLIARTAPVERRTAV</sequence>
<dbReference type="RefSeq" id="WP_308488608.1">
    <property type="nucleotide sequence ID" value="NZ_JAVFCB010000003.1"/>
</dbReference>
<protein>
    <submittedName>
        <fullName evidence="4">SDR family NAD(P)-dependent oxidoreductase</fullName>
    </submittedName>
</protein>
<comment type="caution">
    <text evidence="4">The sequence shown here is derived from an EMBL/GenBank/DDBJ whole genome shotgun (WGS) entry which is preliminary data.</text>
</comment>
<evidence type="ECO:0000256" key="3">
    <source>
        <dbReference type="RuleBase" id="RU000363"/>
    </source>
</evidence>
<evidence type="ECO:0000313" key="4">
    <source>
        <dbReference type="EMBL" id="MDQ4213670.1"/>
    </source>
</evidence>
<evidence type="ECO:0000313" key="5">
    <source>
        <dbReference type="Proteomes" id="UP001230289"/>
    </source>
</evidence>
<dbReference type="InterPro" id="IPR002347">
    <property type="entry name" value="SDR_fam"/>
</dbReference>